<protein>
    <recommendedName>
        <fullName evidence="3">DH domain-containing protein</fullName>
    </recommendedName>
</protein>
<dbReference type="Proteomes" id="UP000027073">
    <property type="component" value="Unassembled WGS sequence"/>
</dbReference>
<accession>A0A067NU18</accession>
<gene>
    <name evidence="1" type="ORF">PLEOSDRAFT_156053</name>
</gene>
<dbReference type="VEuPathDB" id="FungiDB:PLEOSDRAFT_156053"/>
<sequence length="582" mass="63845">MVGYPENLPLPELWSPSSSLPSSNDSFYSTSSNEPLVAGSLGLPAGQVEGIYFPSFRKEDATSARLLSLLDEQSSDSCVSSSSDSSNVNRILLPAGSQARQRRLSGIVLSTSNMLWNRGRTKSLPSLSPSDVPFATFPIAAAPRNDATSGAHRNRSVKFHTTAFSQKIDRGTLDRIPSPHPQYRCHAISTDTLASLAWTGHSSNSISPSLHPDSSNTASFLLPLQCSSISPTCDAPPTSPLTPPLDAAHRHSSQDTAKKRLRRWTLAAAMTDSSITDEAFVEGLEKVRMAAEIWEWRESASATSSIPQLPILPLRSPIGDIPVGDGNRDHGEEELVSTQRRRLQPKLPIRSTSDPSSAQTWQMARRALLICREIVRTERNYLASLHILVDGGTITTPPAPMLTLLQPLVQISTAILKKMERNPSALGVAEAFVSCQEDLESALVAWCSSVGDFFGPSKSTSKPLGTIVGPLKRKFNMWKRVKAAGLDWDTSLQRKAHITIGDLAILPTQRILRYVLLYKGTFASVYTLLQYYDTKQTYLDRPITVLLHIPGLGLQRKRLKELLGNVTLRSSIDYLLDEKTRK</sequence>
<dbReference type="AlphaFoldDB" id="A0A067NU18"/>
<dbReference type="SUPFAM" id="SSF48065">
    <property type="entry name" value="DBL homology domain (DH-domain)"/>
    <property type="match status" value="1"/>
</dbReference>
<dbReference type="OrthoDB" id="660555at2759"/>
<evidence type="ECO:0000313" key="1">
    <source>
        <dbReference type="EMBL" id="KDQ31389.1"/>
    </source>
</evidence>
<evidence type="ECO:0008006" key="3">
    <source>
        <dbReference type="Google" id="ProtNLM"/>
    </source>
</evidence>
<dbReference type="EMBL" id="KL198006">
    <property type="protein sequence ID" value="KDQ31389.1"/>
    <property type="molecule type" value="Genomic_DNA"/>
</dbReference>
<proteinExistence type="predicted"/>
<dbReference type="STRING" id="1137138.A0A067NU18"/>
<name>A0A067NU18_PLEO1</name>
<dbReference type="InParanoid" id="A0A067NU18"/>
<organism evidence="1 2">
    <name type="scientific">Pleurotus ostreatus (strain PC15)</name>
    <name type="common">Oyster mushroom</name>
    <dbReference type="NCBI Taxonomy" id="1137138"/>
    <lineage>
        <taxon>Eukaryota</taxon>
        <taxon>Fungi</taxon>
        <taxon>Dikarya</taxon>
        <taxon>Basidiomycota</taxon>
        <taxon>Agaricomycotina</taxon>
        <taxon>Agaricomycetes</taxon>
        <taxon>Agaricomycetidae</taxon>
        <taxon>Agaricales</taxon>
        <taxon>Pleurotineae</taxon>
        <taxon>Pleurotaceae</taxon>
        <taxon>Pleurotus</taxon>
    </lineage>
</organism>
<dbReference type="InterPro" id="IPR035899">
    <property type="entry name" value="DBL_dom_sf"/>
</dbReference>
<evidence type="ECO:0000313" key="2">
    <source>
        <dbReference type="Proteomes" id="UP000027073"/>
    </source>
</evidence>
<dbReference type="Gene3D" id="1.20.900.10">
    <property type="entry name" value="Dbl homology (DH) domain"/>
    <property type="match status" value="1"/>
</dbReference>
<dbReference type="HOGENOM" id="CLU_468603_0_0_1"/>
<reference evidence="2" key="1">
    <citation type="journal article" date="2014" name="Proc. Natl. Acad. Sci. U.S.A.">
        <title>Extensive sampling of basidiomycete genomes demonstrates inadequacy of the white-rot/brown-rot paradigm for wood decay fungi.</title>
        <authorList>
            <person name="Riley R."/>
            <person name="Salamov A.A."/>
            <person name="Brown D.W."/>
            <person name="Nagy L.G."/>
            <person name="Floudas D."/>
            <person name="Held B.W."/>
            <person name="Levasseur A."/>
            <person name="Lombard V."/>
            <person name="Morin E."/>
            <person name="Otillar R."/>
            <person name="Lindquist E.A."/>
            <person name="Sun H."/>
            <person name="LaButti K.M."/>
            <person name="Schmutz J."/>
            <person name="Jabbour D."/>
            <person name="Luo H."/>
            <person name="Baker S.E."/>
            <person name="Pisabarro A.G."/>
            <person name="Walton J.D."/>
            <person name="Blanchette R.A."/>
            <person name="Henrissat B."/>
            <person name="Martin F."/>
            <person name="Cullen D."/>
            <person name="Hibbett D.S."/>
            <person name="Grigoriev I.V."/>
        </authorList>
    </citation>
    <scope>NUCLEOTIDE SEQUENCE [LARGE SCALE GENOMIC DNA]</scope>
    <source>
        <strain evidence="2">PC15</strain>
    </source>
</reference>